<name>A0A0F7L4H7_9VIRU</name>
<accession>A0A0F7L4H7</accession>
<sequence length="62" mass="7358">MVSDYTRANSAWDIPNSVCGVFIRVWTIRMVYIIPISNQNAMKPTIIRKQKEQDDYFYNNKN</sequence>
<reference evidence="1" key="2">
    <citation type="submission" date="2015-03" db="EMBL/GenBank/DDBJ databases">
        <authorList>
            <person name="Chow C.-E.T."/>
            <person name="Winget D.M."/>
            <person name="White R.A.III."/>
            <person name="Hallam S.J."/>
            <person name="Suttle C.A."/>
        </authorList>
    </citation>
    <scope>NUCLEOTIDE SEQUENCE</scope>
    <source>
        <strain evidence="1">Anoxic3_7</strain>
    </source>
</reference>
<evidence type="ECO:0000313" key="1">
    <source>
        <dbReference type="EMBL" id="AKH46402.1"/>
    </source>
</evidence>
<reference evidence="1" key="1">
    <citation type="journal article" date="2015" name="Front. Microbiol.">
        <title>Combining genomic sequencing methods to explore viral diversity and reveal potential virus-host interactions.</title>
        <authorList>
            <person name="Chow C.E."/>
            <person name="Winget D.M."/>
            <person name="White R.A.III."/>
            <person name="Hallam S.J."/>
            <person name="Suttle C.A."/>
        </authorList>
    </citation>
    <scope>NUCLEOTIDE SEQUENCE</scope>
    <source>
        <strain evidence="1">Anoxic3_7</strain>
    </source>
</reference>
<dbReference type="EMBL" id="KR029582">
    <property type="protein sequence ID" value="AKH46402.1"/>
    <property type="molecule type" value="Genomic_DNA"/>
</dbReference>
<proteinExistence type="predicted"/>
<protein>
    <submittedName>
        <fullName evidence="1">Uncharacterized protein</fullName>
    </submittedName>
</protein>
<organism evidence="1">
    <name type="scientific">uncultured marine virus</name>
    <dbReference type="NCBI Taxonomy" id="186617"/>
    <lineage>
        <taxon>Viruses</taxon>
        <taxon>environmental samples</taxon>
    </lineage>
</organism>